<dbReference type="EMBL" id="BEZZ01064162">
    <property type="protein sequence ID" value="GCC41686.1"/>
    <property type="molecule type" value="Genomic_DNA"/>
</dbReference>
<organism evidence="1 2">
    <name type="scientific">Chiloscyllium punctatum</name>
    <name type="common">Brownbanded bambooshark</name>
    <name type="synonym">Hemiscyllium punctatum</name>
    <dbReference type="NCBI Taxonomy" id="137246"/>
    <lineage>
        <taxon>Eukaryota</taxon>
        <taxon>Metazoa</taxon>
        <taxon>Chordata</taxon>
        <taxon>Craniata</taxon>
        <taxon>Vertebrata</taxon>
        <taxon>Chondrichthyes</taxon>
        <taxon>Elasmobranchii</taxon>
        <taxon>Galeomorphii</taxon>
        <taxon>Galeoidea</taxon>
        <taxon>Orectolobiformes</taxon>
        <taxon>Hemiscylliidae</taxon>
        <taxon>Chiloscyllium</taxon>
    </lineage>
</organism>
<evidence type="ECO:0000313" key="2">
    <source>
        <dbReference type="Proteomes" id="UP000287033"/>
    </source>
</evidence>
<protein>
    <submittedName>
        <fullName evidence="1">Uncharacterized protein</fullName>
    </submittedName>
</protein>
<proteinExistence type="predicted"/>
<evidence type="ECO:0000313" key="1">
    <source>
        <dbReference type="EMBL" id="GCC41686.1"/>
    </source>
</evidence>
<gene>
    <name evidence="1" type="ORF">chiPu_0025723</name>
</gene>
<feature type="non-terminal residue" evidence="1">
    <location>
        <position position="31"/>
    </location>
</feature>
<keyword evidence="2" id="KW-1185">Reference proteome</keyword>
<comment type="caution">
    <text evidence="1">The sequence shown here is derived from an EMBL/GenBank/DDBJ whole genome shotgun (WGS) entry which is preliminary data.</text>
</comment>
<dbReference type="AlphaFoldDB" id="A0A401TGF0"/>
<accession>A0A401TGF0</accession>
<reference evidence="1 2" key="1">
    <citation type="journal article" date="2018" name="Nat. Ecol. Evol.">
        <title>Shark genomes provide insights into elasmobranch evolution and the origin of vertebrates.</title>
        <authorList>
            <person name="Hara Y"/>
            <person name="Yamaguchi K"/>
            <person name="Onimaru K"/>
            <person name="Kadota M"/>
            <person name="Koyanagi M"/>
            <person name="Keeley SD"/>
            <person name="Tatsumi K"/>
            <person name="Tanaka K"/>
            <person name="Motone F"/>
            <person name="Kageyama Y"/>
            <person name="Nozu R"/>
            <person name="Adachi N"/>
            <person name="Nishimura O"/>
            <person name="Nakagawa R"/>
            <person name="Tanegashima C"/>
            <person name="Kiyatake I"/>
            <person name="Matsumoto R"/>
            <person name="Murakumo K"/>
            <person name="Nishida K"/>
            <person name="Terakita A"/>
            <person name="Kuratani S"/>
            <person name="Sato K"/>
            <person name="Hyodo S Kuraku.S."/>
        </authorList>
    </citation>
    <scope>NUCLEOTIDE SEQUENCE [LARGE SCALE GENOMIC DNA]</scope>
</reference>
<name>A0A401TGF0_CHIPU</name>
<dbReference type="Proteomes" id="UP000287033">
    <property type="component" value="Unassembled WGS sequence"/>
</dbReference>
<sequence length="31" mass="3689">MRHRVRWTYSGRLVEEIAAMLVMELDQGGRQ</sequence>